<evidence type="ECO:0000313" key="2">
    <source>
        <dbReference type="EMBL" id="KAA8522203.1"/>
    </source>
</evidence>
<protein>
    <recommendedName>
        <fullName evidence="4">O-fucosyltransferase family protein</fullName>
    </recommendedName>
</protein>
<dbReference type="EMBL" id="CM018048">
    <property type="protein sequence ID" value="KAA8522203.1"/>
    <property type="molecule type" value="Genomic_DNA"/>
</dbReference>
<dbReference type="PANTHER" id="PTHR36050:SF1">
    <property type="entry name" value="O-FUCOSYLTRANSFERASE 30"/>
    <property type="match status" value="1"/>
</dbReference>
<evidence type="ECO:0000256" key="1">
    <source>
        <dbReference type="SAM" id="Phobius"/>
    </source>
</evidence>
<sequence>MEVVNFNRTSRWKKRPSHKSSLLPIFLFALLLFIVLFISCKHISNFLLPVSRDSPLPKSHQYRLQQTLGEKFLWYTPHSGFSNQLSEFKNAILMAAILNRTLIVPPILDHHAVVLGSCPKFRVSSPNELRISVWNHIMELIQSHRYVSMADIIDLSSLISTSGCSNNRFQSFCNWTGSYLGDLASDSDAYKLYVLREEDELVIRTAKKLVAAEHGMKFGFVPKRLLGMEKHCHPQSLPDILLYIEETVCSCGSLGFVGTAGSTIADSIELMRKYGTCLGQSLTKL</sequence>
<dbReference type="PANTHER" id="PTHR36050">
    <property type="entry name" value="O-FUCOSYLTRANSFERASE 30"/>
    <property type="match status" value="1"/>
</dbReference>
<keyword evidence="1" id="KW-1133">Transmembrane helix</keyword>
<organism evidence="2 3">
    <name type="scientific">Nyssa sinensis</name>
    <dbReference type="NCBI Taxonomy" id="561372"/>
    <lineage>
        <taxon>Eukaryota</taxon>
        <taxon>Viridiplantae</taxon>
        <taxon>Streptophyta</taxon>
        <taxon>Embryophyta</taxon>
        <taxon>Tracheophyta</taxon>
        <taxon>Spermatophyta</taxon>
        <taxon>Magnoliopsida</taxon>
        <taxon>eudicotyledons</taxon>
        <taxon>Gunneridae</taxon>
        <taxon>Pentapetalae</taxon>
        <taxon>asterids</taxon>
        <taxon>Cornales</taxon>
        <taxon>Nyssaceae</taxon>
        <taxon>Nyssa</taxon>
    </lineage>
</organism>
<dbReference type="Proteomes" id="UP000325577">
    <property type="component" value="Linkage Group LG5"/>
</dbReference>
<gene>
    <name evidence="2" type="ORF">F0562_012876</name>
</gene>
<dbReference type="OrthoDB" id="1667701at2759"/>
<keyword evidence="1" id="KW-0472">Membrane</keyword>
<reference evidence="2 3" key="1">
    <citation type="submission" date="2019-09" db="EMBL/GenBank/DDBJ databases">
        <title>A chromosome-level genome assembly of the Chinese tupelo Nyssa sinensis.</title>
        <authorList>
            <person name="Yang X."/>
            <person name="Kang M."/>
            <person name="Yang Y."/>
            <person name="Xiong H."/>
            <person name="Wang M."/>
            <person name="Zhang Z."/>
            <person name="Wang Z."/>
            <person name="Wu H."/>
            <person name="Ma T."/>
            <person name="Liu J."/>
            <person name="Xi Z."/>
        </authorList>
    </citation>
    <scope>NUCLEOTIDE SEQUENCE [LARGE SCALE GENOMIC DNA]</scope>
    <source>
        <strain evidence="2">J267</strain>
        <tissue evidence="2">Leaf</tissue>
    </source>
</reference>
<dbReference type="AlphaFoldDB" id="A0A5J4ZTT8"/>
<feature type="transmembrane region" description="Helical" evidence="1">
    <location>
        <begin position="21"/>
        <end position="39"/>
    </location>
</feature>
<keyword evidence="3" id="KW-1185">Reference proteome</keyword>
<evidence type="ECO:0000313" key="3">
    <source>
        <dbReference type="Proteomes" id="UP000325577"/>
    </source>
</evidence>
<evidence type="ECO:0008006" key="4">
    <source>
        <dbReference type="Google" id="ProtNLM"/>
    </source>
</evidence>
<accession>A0A5J4ZTT8</accession>
<keyword evidence="1" id="KW-0812">Transmembrane</keyword>
<proteinExistence type="predicted"/>
<name>A0A5J4ZTT8_9ASTE</name>
<dbReference type="Gene3D" id="3.40.50.11340">
    <property type="match status" value="1"/>
</dbReference>